<dbReference type="Gene3D" id="3.20.20.30">
    <property type="entry name" value="Luciferase-like domain"/>
    <property type="match status" value="1"/>
</dbReference>
<dbReference type="SUPFAM" id="SSF51679">
    <property type="entry name" value="Bacterial luciferase-like"/>
    <property type="match status" value="1"/>
</dbReference>
<name>A0A841C3E7_9ACTN</name>
<dbReference type="GO" id="GO:0046306">
    <property type="term" value="P:alkanesulfonate catabolic process"/>
    <property type="evidence" value="ECO:0007669"/>
    <property type="project" value="TreeGrafter"/>
</dbReference>
<dbReference type="Proteomes" id="UP000587527">
    <property type="component" value="Unassembled WGS sequence"/>
</dbReference>
<gene>
    <name evidence="6" type="ORF">F4553_007273</name>
</gene>
<evidence type="ECO:0000313" key="6">
    <source>
        <dbReference type="EMBL" id="MBB5873839.1"/>
    </source>
</evidence>
<dbReference type="PANTHER" id="PTHR42847">
    <property type="entry name" value="ALKANESULFONATE MONOOXYGENASE"/>
    <property type="match status" value="1"/>
</dbReference>
<dbReference type="AlphaFoldDB" id="A0A841C3E7"/>
<feature type="domain" description="Luciferase-like" evidence="5">
    <location>
        <begin position="1"/>
        <end position="231"/>
    </location>
</feature>
<dbReference type="Pfam" id="PF00296">
    <property type="entry name" value="Bac_luciferase"/>
    <property type="match status" value="1"/>
</dbReference>
<dbReference type="InterPro" id="IPR036661">
    <property type="entry name" value="Luciferase-like_sf"/>
</dbReference>
<organism evidence="6 7">
    <name type="scientific">Allocatelliglobosispora scoriae</name>
    <dbReference type="NCBI Taxonomy" id="643052"/>
    <lineage>
        <taxon>Bacteria</taxon>
        <taxon>Bacillati</taxon>
        <taxon>Actinomycetota</taxon>
        <taxon>Actinomycetes</taxon>
        <taxon>Micromonosporales</taxon>
        <taxon>Micromonosporaceae</taxon>
        <taxon>Allocatelliglobosispora</taxon>
    </lineage>
</organism>
<keyword evidence="1" id="KW-0285">Flavoprotein</keyword>
<evidence type="ECO:0000256" key="1">
    <source>
        <dbReference type="ARBA" id="ARBA00022630"/>
    </source>
</evidence>
<protein>
    <submittedName>
        <fullName evidence="6">Putative F420-dependent oxidoreductase</fullName>
    </submittedName>
</protein>
<accession>A0A841C3E7</accession>
<evidence type="ECO:0000313" key="7">
    <source>
        <dbReference type="Proteomes" id="UP000587527"/>
    </source>
</evidence>
<dbReference type="GO" id="GO:0008726">
    <property type="term" value="F:alkanesulfonate monooxygenase activity"/>
    <property type="evidence" value="ECO:0007669"/>
    <property type="project" value="TreeGrafter"/>
</dbReference>
<evidence type="ECO:0000256" key="4">
    <source>
        <dbReference type="ARBA" id="ARBA00023033"/>
    </source>
</evidence>
<comment type="caution">
    <text evidence="6">The sequence shown here is derived from an EMBL/GenBank/DDBJ whole genome shotgun (WGS) entry which is preliminary data.</text>
</comment>
<dbReference type="EMBL" id="JACHMN010000003">
    <property type="protein sequence ID" value="MBB5873839.1"/>
    <property type="molecule type" value="Genomic_DNA"/>
</dbReference>
<sequence>MRIGVTIPIFKSGPAREMPGWPAIRDLAQHAEGVGVDSIWLFDHLYAKADPPEPMYEAWTLQSALAAVTTRVELGQLVTCVSFRSPGLLAKMAVTADEISGGRITLGIGAGWYDREYTDFGFPTDHRGTRFAEALEIISGLLRGDEVTVKGRFHEVDGAILLPAPTRRIPLLIAGQGPRMLGLVARDADAWNTAWHRAPDERLHERLGNLRAALDAAGREHSSLRVTVGMLADQTDPESLAAAIAAFDGLGIDDLILEPERPGPAFLDLLAEALGKK</sequence>
<reference evidence="6 7" key="1">
    <citation type="submission" date="2020-08" db="EMBL/GenBank/DDBJ databases">
        <title>Sequencing the genomes of 1000 actinobacteria strains.</title>
        <authorList>
            <person name="Klenk H.-P."/>
        </authorList>
    </citation>
    <scope>NUCLEOTIDE SEQUENCE [LARGE SCALE GENOMIC DNA]</scope>
    <source>
        <strain evidence="6 7">DSM 45362</strain>
    </source>
</reference>
<dbReference type="PANTHER" id="PTHR42847:SF4">
    <property type="entry name" value="ALKANESULFONATE MONOOXYGENASE-RELATED"/>
    <property type="match status" value="1"/>
</dbReference>
<evidence type="ECO:0000256" key="3">
    <source>
        <dbReference type="ARBA" id="ARBA00023002"/>
    </source>
</evidence>
<evidence type="ECO:0000256" key="2">
    <source>
        <dbReference type="ARBA" id="ARBA00022643"/>
    </source>
</evidence>
<keyword evidence="2" id="KW-0288">FMN</keyword>
<dbReference type="InterPro" id="IPR050172">
    <property type="entry name" value="SsuD_RutA_monooxygenase"/>
</dbReference>
<evidence type="ECO:0000259" key="5">
    <source>
        <dbReference type="Pfam" id="PF00296"/>
    </source>
</evidence>
<dbReference type="NCBIfam" id="TIGR03619">
    <property type="entry name" value="F420_Rv2161c"/>
    <property type="match status" value="1"/>
</dbReference>
<keyword evidence="4" id="KW-0503">Monooxygenase</keyword>
<keyword evidence="3" id="KW-0560">Oxidoreductase</keyword>
<dbReference type="InterPro" id="IPR011251">
    <property type="entry name" value="Luciferase-like_dom"/>
</dbReference>
<dbReference type="InterPro" id="IPR019921">
    <property type="entry name" value="Lucif-like_OxRdtase_Rv2161c"/>
</dbReference>
<proteinExistence type="predicted"/>
<dbReference type="RefSeq" id="WP_184845459.1">
    <property type="nucleotide sequence ID" value="NZ_JACHMN010000003.1"/>
</dbReference>
<keyword evidence="7" id="KW-1185">Reference proteome</keyword>